<dbReference type="InterPro" id="IPR000182">
    <property type="entry name" value="GNAT_dom"/>
</dbReference>
<dbReference type="PROSITE" id="PS51186">
    <property type="entry name" value="GNAT"/>
    <property type="match status" value="1"/>
</dbReference>
<keyword evidence="3" id="KW-1185">Reference proteome</keyword>
<dbReference type="SUPFAM" id="SSF55729">
    <property type="entry name" value="Acyl-CoA N-acyltransferases (Nat)"/>
    <property type="match status" value="1"/>
</dbReference>
<protein>
    <submittedName>
        <fullName evidence="2">GNAT family N-acetyltransferase</fullName>
    </submittedName>
</protein>
<organism evidence="2 3">
    <name type="scientific">Virgibacillus indicus</name>
    <dbReference type="NCBI Taxonomy" id="2024554"/>
    <lineage>
        <taxon>Bacteria</taxon>
        <taxon>Bacillati</taxon>
        <taxon>Bacillota</taxon>
        <taxon>Bacilli</taxon>
        <taxon>Bacillales</taxon>
        <taxon>Bacillaceae</taxon>
        <taxon>Virgibacillus</taxon>
    </lineage>
</organism>
<dbReference type="AlphaFoldDB" id="A0A265N6R6"/>
<name>A0A265N6R6_9BACI</name>
<dbReference type="PANTHER" id="PTHR43415:SF3">
    <property type="entry name" value="GNAT-FAMILY ACETYLTRANSFERASE"/>
    <property type="match status" value="1"/>
</dbReference>
<feature type="domain" description="N-acetyltransferase" evidence="1">
    <location>
        <begin position="15"/>
        <end position="177"/>
    </location>
</feature>
<dbReference type="GO" id="GO:0016747">
    <property type="term" value="F:acyltransferase activity, transferring groups other than amino-acyl groups"/>
    <property type="evidence" value="ECO:0007669"/>
    <property type="project" value="InterPro"/>
</dbReference>
<accession>A0A265N6R6</accession>
<dbReference type="Gene3D" id="3.40.630.30">
    <property type="match status" value="1"/>
</dbReference>
<dbReference type="OrthoDB" id="9795206at2"/>
<comment type="caution">
    <text evidence="2">The sequence shown here is derived from an EMBL/GenBank/DDBJ whole genome shotgun (WGS) entry which is preliminary data.</text>
</comment>
<dbReference type="EMBL" id="NPMS01000009">
    <property type="protein sequence ID" value="OZU87515.1"/>
    <property type="molecule type" value="Genomic_DNA"/>
</dbReference>
<keyword evidence="2" id="KW-0808">Transferase</keyword>
<dbReference type="PANTHER" id="PTHR43415">
    <property type="entry name" value="SPERMIDINE N(1)-ACETYLTRANSFERASE"/>
    <property type="match status" value="1"/>
</dbReference>
<dbReference type="Proteomes" id="UP000216498">
    <property type="component" value="Unassembled WGS sequence"/>
</dbReference>
<proteinExistence type="predicted"/>
<dbReference type="InterPro" id="IPR016181">
    <property type="entry name" value="Acyl_CoA_acyltransferase"/>
</dbReference>
<gene>
    <name evidence="2" type="ORF">CIL03_15585</name>
</gene>
<reference evidence="2 3" key="1">
    <citation type="submission" date="2017-08" db="EMBL/GenBank/DDBJ databases">
        <title>Virgibacillus indicus sp. nov. and Virgibacillus profoundi sp. nov, two moderately halophilic bacteria isolated from marine sediment by using the Microfluidic Streak Plate.</title>
        <authorList>
            <person name="Xu B."/>
            <person name="Hu B."/>
            <person name="Wang J."/>
            <person name="Zhu Y."/>
            <person name="Huang L."/>
            <person name="Du W."/>
            <person name="Huang Y."/>
        </authorList>
    </citation>
    <scope>NUCLEOTIDE SEQUENCE [LARGE SCALE GENOMIC DNA]</scope>
    <source>
        <strain evidence="2 3">IO3-P2-C2</strain>
    </source>
</reference>
<dbReference type="Pfam" id="PF13302">
    <property type="entry name" value="Acetyltransf_3"/>
    <property type="match status" value="1"/>
</dbReference>
<evidence type="ECO:0000313" key="2">
    <source>
        <dbReference type="EMBL" id="OZU87515.1"/>
    </source>
</evidence>
<evidence type="ECO:0000313" key="3">
    <source>
        <dbReference type="Proteomes" id="UP000216498"/>
    </source>
</evidence>
<evidence type="ECO:0000259" key="1">
    <source>
        <dbReference type="PROSITE" id="PS51186"/>
    </source>
</evidence>
<dbReference type="RefSeq" id="WP_094886817.1">
    <property type="nucleotide sequence ID" value="NZ_NPMS01000009.1"/>
</dbReference>
<sequence>MPDLSNKPRLEGQKVVLRPFKVEDFPSIEECLTDPEVIKLTGSDSEFDRDLVIQWYKTRNEQPDRLDLAIVDRFQDILVGEAVINLYDEKNNSMNFRILIGPRGRDRGLGSEATRLIIDFVFKSTMIHQLTLSVFDFNPRARHVYEKVGFVIDSIDEKDLEFEGEWIDSINMILTRESWVERGNA</sequence>